<dbReference type="Proteomes" id="UP000498980">
    <property type="component" value="Unassembled WGS sequence"/>
</dbReference>
<organism evidence="3 5">
    <name type="scientific">Streptomyces fulvorobeus</name>
    <dbReference type="NCBI Taxonomy" id="284028"/>
    <lineage>
        <taxon>Bacteria</taxon>
        <taxon>Bacillati</taxon>
        <taxon>Actinomycetota</taxon>
        <taxon>Actinomycetes</taxon>
        <taxon>Kitasatosporales</taxon>
        <taxon>Streptomycetaceae</taxon>
        <taxon>Streptomyces</taxon>
    </lineage>
</organism>
<evidence type="ECO:0000256" key="1">
    <source>
        <dbReference type="SAM" id="MobiDB-lite"/>
    </source>
</evidence>
<dbReference type="InterPro" id="IPR015330">
    <property type="entry name" value="DNA_primase/pol_bifunc_N"/>
</dbReference>
<evidence type="ECO:0000313" key="4">
    <source>
        <dbReference type="EMBL" id="NYE42015.1"/>
    </source>
</evidence>
<accession>A0A7J0C7F8</accession>
<dbReference type="RefSeq" id="WP_173314294.1">
    <property type="nucleotide sequence ID" value="NZ_BAAAUE010000014.1"/>
</dbReference>
<dbReference type="EMBL" id="BLWC01000001">
    <property type="protein sequence ID" value="GFM98389.1"/>
    <property type="molecule type" value="Genomic_DNA"/>
</dbReference>
<dbReference type="SMART" id="SM00943">
    <property type="entry name" value="Prim-Pol"/>
    <property type="match status" value="1"/>
</dbReference>
<dbReference type="CDD" id="cd04859">
    <property type="entry name" value="Prim_Pol"/>
    <property type="match status" value="1"/>
</dbReference>
<dbReference type="SUPFAM" id="SSF56747">
    <property type="entry name" value="Prim-pol domain"/>
    <property type="match status" value="1"/>
</dbReference>
<sequence>MTPTPAPALLSAALAAAERGWPVFPLRPDDKRPAGHPERHCPGTGRCASGHRIPEQRATTDPGNIATCWQTAPYNVGIATGPANLVVLDLDLPKDATDTPPTEWAGAADGLDVFAMLCERAGERLPTETYTVRTRRGGQHLYFTAPAGKRLRSTADVLGWKVDTRAWGGYVVGAGSSVGGASYEIIHDASPAPLPAWLSDLLTPKPAPAPMPLSELSARMRNATAYSTAALRGELEKVLSAREGGRNRAVYFAAYALARMIRSGDLTEAAVSSELMSAGQSIGLPAGECRTAIRSGFVRGGALEASAA</sequence>
<name>A0A7J0C7F8_9ACTN</name>
<feature type="region of interest" description="Disordered" evidence="1">
    <location>
        <begin position="28"/>
        <end position="51"/>
    </location>
</feature>
<dbReference type="AlphaFoldDB" id="A0A7J0C7F8"/>
<reference evidence="4 6" key="2">
    <citation type="submission" date="2020-07" db="EMBL/GenBank/DDBJ databases">
        <title>Sequencing the genomes of 1000 actinobacteria strains.</title>
        <authorList>
            <person name="Klenk H.-P."/>
        </authorList>
    </citation>
    <scope>NUCLEOTIDE SEQUENCE [LARGE SCALE GENOMIC DNA]</scope>
    <source>
        <strain evidence="4 6">DSM 41455</strain>
    </source>
</reference>
<evidence type="ECO:0000259" key="2">
    <source>
        <dbReference type="SMART" id="SM00943"/>
    </source>
</evidence>
<dbReference type="Pfam" id="PF09250">
    <property type="entry name" value="Prim-Pol"/>
    <property type="match status" value="1"/>
</dbReference>
<comment type="caution">
    <text evidence="3">The sequence shown here is derived from an EMBL/GenBank/DDBJ whole genome shotgun (WGS) entry which is preliminary data.</text>
</comment>
<evidence type="ECO:0000313" key="5">
    <source>
        <dbReference type="Proteomes" id="UP000498980"/>
    </source>
</evidence>
<protein>
    <submittedName>
        <fullName evidence="3">DNA primase</fullName>
    </submittedName>
</protein>
<keyword evidence="5" id="KW-1185">Reference proteome</keyword>
<gene>
    <name evidence="4" type="ORF">HEB29_003026</name>
    <name evidence="3" type="ORF">Sfulv_32000</name>
</gene>
<dbReference type="Proteomes" id="UP000530403">
    <property type="component" value="Unassembled WGS sequence"/>
</dbReference>
<evidence type="ECO:0000313" key="6">
    <source>
        <dbReference type="Proteomes" id="UP000530403"/>
    </source>
</evidence>
<feature type="compositionally biased region" description="Basic and acidic residues" evidence="1">
    <location>
        <begin position="28"/>
        <end position="41"/>
    </location>
</feature>
<reference evidence="3 5" key="1">
    <citation type="submission" date="2020-05" db="EMBL/GenBank/DDBJ databases">
        <title>Whole genome shotgun sequence of Streptomyces fulvorobeus NBRC 15897.</title>
        <authorList>
            <person name="Komaki H."/>
            <person name="Tamura T."/>
        </authorList>
    </citation>
    <scope>NUCLEOTIDE SEQUENCE [LARGE SCALE GENOMIC DNA]</scope>
    <source>
        <strain evidence="3 5">NBRC 15897</strain>
    </source>
</reference>
<feature type="domain" description="DNA primase/polymerase bifunctional N-terminal" evidence="2">
    <location>
        <begin position="13"/>
        <end position="198"/>
    </location>
</feature>
<proteinExistence type="predicted"/>
<evidence type="ECO:0000313" key="3">
    <source>
        <dbReference type="EMBL" id="GFM98389.1"/>
    </source>
</evidence>
<dbReference type="EMBL" id="JACCCF010000001">
    <property type="protein sequence ID" value="NYE42015.1"/>
    <property type="molecule type" value="Genomic_DNA"/>
</dbReference>